<evidence type="ECO:0000256" key="2">
    <source>
        <dbReference type="ARBA" id="ARBA00022763"/>
    </source>
</evidence>
<dbReference type="Pfam" id="PF16770">
    <property type="entry name" value="RTT107_BRCT_5"/>
    <property type="match status" value="1"/>
</dbReference>
<dbReference type="EMBL" id="LVLJ01003691">
    <property type="protein sequence ID" value="OAE20092.1"/>
    <property type="molecule type" value="Genomic_DNA"/>
</dbReference>
<accession>A0A176VIA7</accession>
<feature type="compositionally biased region" description="Acidic residues" evidence="4">
    <location>
        <begin position="1189"/>
        <end position="1200"/>
    </location>
</feature>
<dbReference type="CDD" id="cd18432">
    <property type="entry name" value="BRCT_PAXIP1_rpt6_like"/>
    <property type="match status" value="1"/>
</dbReference>
<dbReference type="PANTHER" id="PTHR23196">
    <property type="entry name" value="PAX TRANSCRIPTION ACTIVATION DOMAIN INTERACTING PROTEIN"/>
    <property type="match status" value="1"/>
</dbReference>
<feature type="compositionally biased region" description="Basic residues" evidence="4">
    <location>
        <begin position="1623"/>
        <end position="1635"/>
    </location>
</feature>
<feature type="compositionally biased region" description="Low complexity" evidence="4">
    <location>
        <begin position="1340"/>
        <end position="1349"/>
    </location>
</feature>
<feature type="region of interest" description="Disordered" evidence="4">
    <location>
        <begin position="1176"/>
        <end position="1200"/>
    </location>
</feature>
<evidence type="ECO:0000256" key="4">
    <source>
        <dbReference type="SAM" id="MobiDB-lite"/>
    </source>
</evidence>
<dbReference type="InterPro" id="IPR036420">
    <property type="entry name" value="BRCT_dom_sf"/>
</dbReference>
<dbReference type="GO" id="GO:0005634">
    <property type="term" value="C:nucleus"/>
    <property type="evidence" value="ECO:0007669"/>
    <property type="project" value="UniProtKB-SubCell"/>
</dbReference>
<dbReference type="Gene3D" id="3.40.50.10190">
    <property type="entry name" value="BRCT domain"/>
    <property type="match status" value="2"/>
</dbReference>
<dbReference type="SUPFAM" id="SSF52113">
    <property type="entry name" value="BRCT domain"/>
    <property type="match status" value="1"/>
</dbReference>
<dbReference type="Pfam" id="PF16589">
    <property type="entry name" value="BRCT_2"/>
    <property type="match status" value="1"/>
</dbReference>
<feature type="compositionally biased region" description="Basic residues" evidence="4">
    <location>
        <begin position="1469"/>
        <end position="1480"/>
    </location>
</feature>
<dbReference type="InterPro" id="IPR051579">
    <property type="entry name" value="DDR_Transcriptional_Reg"/>
</dbReference>
<feature type="region of interest" description="Disordered" evidence="4">
    <location>
        <begin position="1"/>
        <end position="57"/>
    </location>
</feature>
<comment type="caution">
    <text evidence="6">The sequence shown here is derived from an EMBL/GenBank/DDBJ whole genome shotgun (WGS) entry which is preliminary data.</text>
</comment>
<dbReference type="InterPro" id="IPR001357">
    <property type="entry name" value="BRCT_dom"/>
</dbReference>
<feature type="region of interest" description="Disordered" evidence="4">
    <location>
        <begin position="428"/>
        <end position="458"/>
    </location>
</feature>
<evidence type="ECO:0000313" key="7">
    <source>
        <dbReference type="Proteomes" id="UP000077202"/>
    </source>
</evidence>
<gene>
    <name evidence="6" type="ORF">AXG93_544s1060</name>
</gene>
<feature type="compositionally biased region" description="Basic and acidic residues" evidence="4">
    <location>
        <begin position="967"/>
        <end position="983"/>
    </location>
</feature>
<feature type="compositionally biased region" description="Low complexity" evidence="4">
    <location>
        <begin position="1646"/>
        <end position="1660"/>
    </location>
</feature>
<feature type="compositionally biased region" description="Basic and acidic residues" evidence="4">
    <location>
        <begin position="1256"/>
        <end position="1277"/>
    </location>
</feature>
<dbReference type="CDD" id="cd17744">
    <property type="entry name" value="BRCT_MDC1_rpt1"/>
    <property type="match status" value="1"/>
</dbReference>
<name>A0A176VIA7_MARPO</name>
<evidence type="ECO:0000313" key="6">
    <source>
        <dbReference type="EMBL" id="OAE20092.1"/>
    </source>
</evidence>
<feature type="compositionally biased region" description="Low complexity" evidence="4">
    <location>
        <begin position="12"/>
        <end position="21"/>
    </location>
</feature>
<keyword evidence="7" id="KW-1185">Reference proteome</keyword>
<reference evidence="6" key="1">
    <citation type="submission" date="2016-03" db="EMBL/GenBank/DDBJ databases">
        <title>Mechanisms controlling the formation of the plant cell surface in tip-growing cells are functionally conserved among land plants.</title>
        <authorList>
            <person name="Honkanen S."/>
            <person name="Jones V.A."/>
            <person name="Morieri G."/>
            <person name="Champion C."/>
            <person name="Hetherington A.J."/>
            <person name="Kelly S."/>
            <person name="Saint-Marcoux D."/>
            <person name="Proust H."/>
            <person name="Prescott H."/>
            <person name="Dolan L."/>
        </authorList>
    </citation>
    <scope>NUCLEOTIDE SEQUENCE [LARGE SCALE GENOMIC DNA]</scope>
    <source>
        <tissue evidence="6">Whole gametophyte</tissue>
    </source>
</reference>
<dbReference type="Proteomes" id="UP000077202">
    <property type="component" value="Unassembled WGS sequence"/>
</dbReference>
<keyword evidence="3" id="KW-0539">Nucleus</keyword>
<protein>
    <recommendedName>
        <fullName evidence="5">BRCT domain-containing protein</fullName>
    </recommendedName>
</protein>
<feature type="compositionally biased region" description="Basic and acidic residues" evidence="4">
    <location>
        <begin position="1501"/>
        <end position="1511"/>
    </location>
</feature>
<feature type="compositionally biased region" description="Polar residues" evidence="4">
    <location>
        <begin position="35"/>
        <end position="47"/>
    </location>
</feature>
<sequence length="1892" mass="204824">MMDADTQLIGYSPDASHSGESSDSEESSGSDSPSNQPTQLLYPQLSDSYDRYGEDMDDQIRTQQLDAMDMATQLIDEDFREHKGMGDDCTMIIHSEDEASKDTQLVNADGDSGASSGKDDEADSALSPYGAAFKQKTSHWLSEMAGKRRAENASTFLTGEKSAGLSYDVHGNRFNSMGSEPASNLHKCNNTEAGLGNPVKMQNRDSELPHFLKDSDLNKQNYGSHRMVGTWHEIVGQRNRCNEDERVWASAVGGLHLQDSDGSTEDERREEDDKKCNLNSRRMGMRCAPGRLPTSKTINNVEGSTYHVEGNLSQSMRGRLSAYSSGNFCQQDLNKSPEPETLMMDEDWREVNGEDLGLIGRIDEGGSNVGLLDKPEVALISQTTPVGSRNSEGLPAEPRSLSKLHSNSRTSGSIRTLSLRASALRASSCSSSARYRHTPQGSQSQEVHKLETEATNETQCEEPWKTAKSADYITPTSRPSIQKGVFSSAASVASVWSNTEKAGEYSRDAEKEMLSGKVRDHIEGDFSGDKCGRSGKSVLGLEVPKFGDKNLCRARKLFSGNDNDADDIFSQVKVENVQKSPSPARDDGAAREKVEITPPTINFVLQTKCMHYFIMGITSSIIVDTSPPVDFQLKKLCTGLAFRTASMSLKLPDTDWGILIGTDSQADKTLERRSSFGSGVFSGGSELSYLNFQSPGEDSQARALNMVDKLVWLNAIGLPQELQLEEEKAPARCPSVAKSALQLRVQVAEAKVGMNDPLGVFDWVDSQNDEAGNFFGIKGASALKGTSKAPVAMGHPKQTGFGTRKSVFLDAYGLRNKKMEKVSDKPFKPAVIADRPKAVVHKNMSGPKDNKGEQHGKLSRDATNAGLTSTLNEPGLVQTSLHVDAPRNVIGNKMLQDNRDNRGMKNVEGDTVISAVDISRLDLTSNAAVQRSSGLLGGHGSEGLPKGVGPQDSRQAPRCLEQPPKTPDVHKGSGKTVSDKQADEALSASKGKGSSDLPHVPSKPGQKGKSLQTVISPRDNGPEGFQEPAASRKNEKAESTLGDGLSELTHSRQDSNANQQAEGRLTGLTGFPCLNASKVLIPSTKDQLGGGLTTTDLSDVPCCPNRPVDIGNQAHSTEAEVQPQKLETAAGEDKLGEARIEVDNKDGKQIELFLKFDGVLENDCMDCDVDGSIGARGSVSSTLLSTDKEGEDEKEAEENAEVVSVREIHMGPDTLGAVEAMEMLSSDCLASSGDGSDEPATSKDPAGSPATVHPVSSDDKTTGLNTETHDGVVEGRRIVTRRSRTQGRQSTRFESTDPINSFRDVKMRGRNRRVEGTDPPIGKYTDPKDRARNRRVSWAGPVEQVPRRPVQVRRGRSARHQQHVCTEEERADNARQNSDHEEAEDVKDAGNGDRKRKVEALEVAVSKDTDLDKIKRRFNMSDAAVARLLGTDEDEDAEVNLSPGVKIRSLSHMQPPEAEENENVDAPKVRKAGKGLRSSRSRGEDGSINGRRKRACTTSSDLEKQGGDEMKGSPCDTDAADTSVDGTACVEAHPSDTEALPGRRRMRSIADVSSPVKKTLPGRPPQGSGLRRGRGRRLPRAPGEQKADPSDAEQVEVPPQPPPPPPPPPPSTTPAFPSISGRLRGKGGPRSARKRKELEPLTVEVSATSPTSSKEASTTSSKEDSKRRKGEAISTCVLFSHGLADDVGKQQRKIVKKLGGRVTTSAAECTHFVADKFVRTGNMLEAMAAGKPVITAEWLDNCLEAQGFVNEQAYILKDTRKEDEMGFCMVSTLNAAQQRPLLQDIRVYITPGTSPGPEALARIVKAAGGQVVDEYIGPAPDGVRESDYCLVLSSEEELETCSPLLEQGAKVFTPELLLSGVMCHKLDFSNDQLFKSFNNRRRRASLSRRTTL</sequence>
<evidence type="ECO:0000256" key="3">
    <source>
        <dbReference type="ARBA" id="ARBA00023242"/>
    </source>
</evidence>
<dbReference type="PROSITE" id="PS50172">
    <property type="entry name" value="BRCT"/>
    <property type="match status" value="1"/>
</dbReference>
<feature type="compositionally biased region" description="Pro residues" evidence="4">
    <location>
        <begin position="1598"/>
        <end position="1612"/>
    </location>
</feature>
<dbReference type="SMART" id="SM00292">
    <property type="entry name" value="BRCT"/>
    <property type="match status" value="2"/>
</dbReference>
<feature type="region of interest" description="Disordered" evidence="4">
    <location>
        <begin position="1228"/>
        <end position="1395"/>
    </location>
</feature>
<dbReference type="PANTHER" id="PTHR23196:SF1">
    <property type="entry name" value="PAX-INTERACTING PROTEIN 1"/>
    <property type="match status" value="1"/>
</dbReference>
<keyword evidence="2" id="KW-0227">DNA damage</keyword>
<feature type="compositionally biased region" description="Basic and acidic residues" evidence="4">
    <location>
        <begin position="48"/>
        <end position="57"/>
    </location>
</feature>
<feature type="region of interest" description="Disordered" evidence="4">
    <location>
        <begin position="98"/>
        <end position="125"/>
    </location>
</feature>
<evidence type="ECO:0000256" key="1">
    <source>
        <dbReference type="ARBA" id="ARBA00004123"/>
    </source>
</evidence>
<feature type="compositionally biased region" description="Polar residues" evidence="4">
    <location>
        <begin position="403"/>
        <end position="413"/>
    </location>
</feature>
<comment type="subcellular location">
    <subcellularLocation>
        <location evidence="1">Nucleus</location>
    </subcellularLocation>
</comment>
<feature type="region of interest" description="Disordered" evidence="4">
    <location>
        <begin position="383"/>
        <end position="413"/>
    </location>
</feature>
<organism evidence="6 7">
    <name type="scientific">Marchantia polymorpha subsp. ruderalis</name>
    <dbReference type="NCBI Taxonomy" id="1480154"/>
    <lineage>
        <taxon>Eukaryota</taxon>
        <taxon>Viridiplantae</taxon>
        <taxon>Streptophyta</taxon>
        <taxon>Embryophyta</taxon>
        <taxon>Marchantiophyta</taxon>
        <taxon>Marchantiopsida</taxon>
        <taxon>Marchantiidae</taxon>
        <taxon>Marchantiales</taxon>
        <taxon>Marchantiaceae</taxon>
        <taxon>Marchantia</taxon>
    </lineage>
</organism>
<feature type="compositionally biased region" description="Basic residues" evidence="4">
    <location>
        <begin position="1350"/>
        <end position="1362"/>
    </location>
</feature>
<feature type="domain" description="BRCT" evidence="5">
    <location>
        <begin position="1692"/>
        <end position="1756"/>
    </location>
</feature>
<feature type="compositionally biased region" description="Basic and acidic residues" evidence="4">
    <location>
        <begin position="1303"/>
        <end position="1316"/>
    </location>
</feature>
<proteinExistence type="predicted"/>
<feature type="region of interest" description="Disordered" evidence="4">
    <location>
        <begin position="934"/>
        <end position="1041"/>
    </location>
</feature>
<evidence type="ECO:0000259" key="5">
    <source>
        <dbReference type="PROSITE" id="PS50172"/>
    </source>
</evidence>
<feature type="region of interest" description="Disordered" evidence="4">
    <location>
        <begin position="1440"/>
        <end position="1670"/>
    </location>
</feature>
<feature type="compositionally biased region" description="Basic and acidic residues" evidence="4">
    <location>
        <begin position="1365"/>
        <end position="1395"/>
    </location>
</feature>
<dbReference type="GO" id="GO:0006974">
    <property type="term" value="P:DNA damage response"/>
    <property type="evidence" value="ECO:0007669"/>
    <property type="project" value="UniProtKB-KW"/>
</dbReference>